<dbReference type="SUPFAM" id="SSF48403">
    <property type="entry name" value="Ankyrin repeat"/>
    <property type="match status" value="2"/>
</dbReference>
<evidence type="ECO:0000259" key="2">
    <source>
        <dbReference type="Pfam" id="PF13962"/>
    </source>
</evidence>
<name>A0AA39RS29_ACESA</name>
<keyword evidence="1" id="KW-0812">Transmembrane</keyword>
<keyword evidence="1" id="KW-1133">Transmembrane helix</keyword>
<dbReference type="Proteomes" id="UP001168877">
    <property type="component" value="Unassembled WGS sequence"/>
</dbReference>
<dbReference type="PANTHER" id="PTHR24177:SF434">
    <property type="entry name" value="PGG DOMAIN-CONTAINING PROTEIN"/>
    <property type="match status" value="1"/>
</dbReference>
<dbReference type="InterPro" id="IPR002110">
    <property type="entry name" value="Ankyrin_rpt"/>
</dbReference>
<proteinExistence type="predicted"/>
<accession>A0AA39RS29</accession>
<dbReference type="Pfam" id="PF12796">
    <property type="entry name" value="Ank_2"/>
    <property type="match status" value="1"/>
</dbReference>
<keyword evidence="4" id="KW-1185">Reference proteome</keyword>
<dbReference type="EMBL" id="JAUESC010000385">
    <property type="protein sequence ID" value="KAK0578735.1"/>
    <property type="molecule type" value="Genomic_DNA"/>
</dbReference>
<dbReference type="GO" id="GO:0016020">
    <property type="term" value="C:membrane"/>
    <property type="evidence" value="ECO:0007669"/>
    <property type="project" value="TreeGrafter"/>
</dbReference>
<dbReference type="InterPro" id="IPR036770">
    <property type="entry name" value="Ankyrin_rpt-contain_sf"/>
</dbReference>
<feature type="transmembrane region" description="Helical" evidence="1">
    <location>
        <begin position="646"/>
        <end position="664"/>
    </location>
</feature>
<sequence>MTGNMGLVRLMLEKNMELPMIRNKSGKLPVQMAALLGHEKMVMFLYDTTKNKLMQEDLIKLLILLTDNDLYDFALLMVKEFPELAIVRVKRKYGKGETALHALARKPMMNSKQGILKRFYNRRTNKRMHPKACKPVEHLWEKVVDQLDSDQISDLVTEPFRIISTAAEEGNIDFLSILIHNHPALMLKVNEDGYTIFHTAVSYRHKNILKLIYEIPSMKDVIFAVEVGYEHVNKRYATLYVAAINGDWGKVEEIYKNYPDDVGAILGGYSRCIQNFESDSNLGDTALHVAVATGRNKFVEQLMVSKYLKDEDLEMKNEEGNTAFCLAAMTGNMKLVLLMLEKNEELAMIRNRSGKLPVQMAALLGHKEMVNKLYCTTKNKLTQEDLFELLILLIGNDLCDFALSMVKEFPELAIVRAKPKEEYFDYTERVGQTALHALARKPMMNSKQGILKRFYNRRTNKRMHPEALELVKHLWGNVMDKLDYYQIEYLVNKPFRLVSHAAKEGNIEFLLILFRKHPALIRKVNEDGYTIFHTAVSYRHKNILKLIYEIPSMKDVIFAMEVGNERNNILHLAAILPPDQNQYKVGAAFKMRQELAWFEAVRKHMPPFYAEARNRNGKTARTLFSENHESLSKDGEDWMRRTAKSCMLAATIILTVTFAAAITVPGGLKEDTGIPNFLKTLPFMFFAITNTISVASSSCSVLIFLSHK</sequence>
<feature type="domain" description="PGG" evidence="2">
    <location>
        <begin position="637"/>
        <end position="705"/>
    </location>
</feature>
<feature type="transmembrane region" description="Helical" evidence="1">
    <location>
        <begin position="684"/>
        <end position="705"/>
    </location>
</feature>
<gene>
    <name evidence="3" type="ORF">LWI29_015387</name>
</gene>
<protein>
    <recommendedName>
        <fullName evidence="2">PGG domain-containing protein</fullName>
    </recommendedName>
</protein>
<organism evidence="3 4">
    <name type="scientific">Acer saccharum</name>
    <name type="common">Sugar maple</name>
    <dbReference type="NCBI Taxonomy" id="4024"/>
    <lineage>
        <taxon>Eukaryota</taxon>
        <taxon>Viridiplantae</taxon>
        <taxon>Streptophyta</taxon>
        <taxon>Embryophyta</taxon>
        <taxon>Tracheophyta</taxon>
        <taxon>Spermatophyta</taxon>
        <taxon>Magnoliopsida</taxon>
        <taxon>eudicotyledons</taxon>
        <taxon>Gunneridae</taxon>
        <taxon>Pentapetalae</taxon>
        <taxon>rosids</taxon>
        <taxon>malvids</taxon>
        <taxon>Sapindales</taxon>
        <taxon>Sapindaceae</taxon>
        <taxon>Hippocastanoideae</taxon>
        <taxon>Acereae</taxon>
        <taxon>Acer</taxon>
    </lineage>
</organism>
<dbReference type="PANTHER" id="PTHR24177">
    <property type="entry name" value="CASKIN"/>
    <property type="match status" value="1"/>
</dbReference>
<dbReference type="Pfam" id="PF13962">
    <property type="entry name" value="PGG"/>
    <property type="match status" value="1"/>
</dbReference>
<evidence type="ECO:0000313" key="3">
    <source>
        <dbReference type="EMBL" id="KAK0578735.1"/>
    </source>
</evidence>
<keyword evidence="1" id="KW-0472">Membrane</keyword>
<dbReference type="SMART" id="SM00248">
    <property type="entry name" value="ANK"/>
    <property type="match status" value="6"/>
</dbReference>
<evidence type="ECO:0000313" key="4">
    <source>
        <dbReference type="Proteomes" id="UP001168877"/>
    </source>
</evidence>
<dbReference type="InterPro" id="IPR026961">
    <property type="entry name" value="PGG_dom"/>
</dbReference>
<reference evidence="3" key="2">
    <citation type="submission" date="2023-06" db="EMBL/GenBank/DDBJ databases">
        <authorList>
            <person name="Swenson N.G."/>
            <person name="Wegrzyn J.L."/>
            <person name="Mcevoy S.L."/>
        </authorList>
    </citation>
    <scope>NUCLEOTIDE SEQUENCE</scope>
    <source>
        <strain evidence="3">NS2018</strain>
        <tissue evidence="3">Leaf</tissue>
    </source>
</reference>
<dbReference type="AlphaFoldDB" id="A0AA39RS29"/>
<reference evidence="3" key="1">
    <citation type="journal article" date="2022" name="Plant J.">
        <title>Strategies of tolerance reflected in two North American maple genomes.</title>
        <authorList>
            <person name="McEvoy S.L."/>
            <person name="Sezen U.U."/>
            <person name="Trouern-Trend A."/>
            <person name="McMahon S.M."/>
            <person name="Schaberg P.G."/>
            <person name="Yang J."/>
            <person name="Wegrzyn J.L."/>
            <person name="Swenson N.G."/>
        </authorList>
    </citation>
    <scope>NUCLEOTIDE SEQUENCE</scope>
    <source>
        <strain evidence="3">NS2018</strain>
    </source>
</reference>
<comment type="caution">
    <text evidence="3">The sequence shown here is derived from an EMBL/GenBank/DDBJ whole genome shotgun (WGS) entry which is preliminary data.</text>
</comment>
<evidence type="ECO:0000256" key="1">
    <source>
        <dbReference type="SAM" id="Phobius"/>
    </source>
</evidence>
<dbReference type="Gene3D" id="1.25.40.20">
    <property type="entry name" value="Ankyrin repeat-containing domain"/>
    <property type="match status" value="3"/>
</dbReference>